<feature type="transmembrane region" description="Helical" evidence="5">
    <location>
        <begin position="78"/>
        <end position="102"/>
    </location>
</feature>
<feature type="transmembrane region" description="Helical" evidence="5">
    <location>
        <begin position="362"/>
        <end position="380"/>
    </location>
</feature>
<feature type="transmembrane region" description="Helical" evidence="5">
    <location>
        <begin position="48"/>
        <end position="66"/>
    </location>
</feature>
<keyword evidence="7" id="KW-1185">Reference proteome</keyword>
<accession>A0ABQ1I4I9</accession>
<proteinExistence type="predicted"/>
<comment type="caution">
    <text evidence="6">The sequence shown here is derived from an EMBL/GenBank/DDBJ whole genome shotgun (WGS) entry which is preliminary data.</text>
</comment>
<feature type="transmembrane region" description="Helical" evidence="5">
    <location>
        <begin position="171"/>
        <end position="192"/>
    </location>
</feature>
<dbReference type="InterPro" id="IPR052556">
    <property type="entry name" value="PolySynth_Transporter"/>
</dbReference>
<feature type="transmembrane region" description="Helical" evidence="5">
    <location>
        <begin position="328"/>
        <end position="350"/>
    </location>
</feature>
<feature type="transmembrane region" description="Helical" evidence="5">
    <location>
        <begin position="143"/>
        <end position="165"/>
    </location>
</feature>
<dbReference type="InterPro" id="IPR002797">
    <property type="entry name" value="Polysacc_synth"/>
</dbReference>
<protein>
    <submittedName>
        <fullName evidence="6">LPS biosynthesis protein</fullName>
    </submittedName>
</protein>
<feature type="transmembrane region" description="Helical" evidence="5">
    <location>
        <begin position="17"/>
        <end position="36"/>
    </location>
</feature>
<dbReference type="PANTHER" id="PTHR43424">
    <property type="entry name" value="LOCUS PUTATIVE PROTEIN 1-RELATED"/>
    <property type="match status" value="1"/>
</dbReference>
<reference evidence="7" key="1">
    <citation type="journal article" date="2019" name="Int. J. Syst. Evol. Microbiol.">
        <title>The Global Catalogue of Microorganisms (GCM) 10K type strain sequencing project: providing services to taxonomists for standard genome sequencing and annotation.</title>
        <authorList>
            <consortium name="The Broad Institute Genomics Platform"/>
            <consortium name="The Broad Institute Genome Sequencing Center for Infectious Disease"/>
            <person name="Wu L."/>
            <person name="Ma J."/>
        </authorList>
    </citation>
    <scope>NUCLEOTIDE SEQUENCE [LARGE SCALE GENOMIC DNA]</scope>
    <source>
        <strain evidence="7">CGMCC 1.10131</strain>
    </source>
</reference>
<feature type="transmembrane region" description="Helical" evidence="5">
    <location>
        <begin position="286"/>
        <end position="308"/>
    </location>
</feature>
<dbReference type="Pfam" id="PF01943">
    <property type="entry name" value="Polysacc_synt"/>
    <property type="match status" value="1"/>
</dbReference>
<evidence type="ECO:0000313" key="6">
    <source>
        <dbReference type="EMBL" id="GGB12353.1"/>
    </source>
</evidence>
<dbReference type="EMBL" id="BMDY01000016">
    <property type="protein sequence ID" value="GGB12353.1"/>
    <property type="molecule type" value="Genomic_DNA"/>
</dbReference>
<name>A0ABQ1I4I9_9ALTE</name>
<keyword evidence="3 5" id="KW-1133">Transmembrane helix</keyword>
<sequence>MAKSINLKNMLWHAIEYFSRIAFGLLSVILVARYFGPESLGKLSQVQATSELLIFLVVLGLDNIILHELAKKPQRDTIFSCFILQSIGWCMYLPLLLLAVYIMREQFLASDVLVIIFAVSLNTYFTRATIFRLYFQAVNLPKFIAWAAITSRFFALFYMLLALFLGLEYQWVIYFLPLQALLQTLLLAITFLRQGQGEGQFKLCINKIKSMLKPAMPILLASALFPLFTQADILIISTLLDDKSVGLYSAAAKLVAQFIFVGNILTLSFFNILVRKQQQNEHDYQNFLSGLSQLISACSLVLALVVFLLADPIVNTLYGEQFSQSSEILKILVWKWVFIIPAALYSRLLVVNQLTKYELSKSLIAAAISIAANIICIPIFGVKGAALVSLLSFACADLLLYGVFKETRSIFWLAVVGLKDLILKPISSYKKVVYVLSSK</sequence>
<evidence type="ECO:0000256" key="2">
    <source>
        <dbReference type="ARBA" id="ARBA00022692"/>
    </source>
</evidence>
<evidence type="ECO:0000256" key="4">
    <source>
        <dbReference type="ARBA" id="ARBA00023136"/>
    </source>
</evidence>
<evidence type="ECO:0000313" key="7">
    <source>
        <dbReference type="Proteomes" id="UP000651977"/>
    </source>
</evidence>
<organism evidence="6 7">
    <name type="scientific">Agarivorans gilvus</name>
    <dbReference type="NCBI Taxonomy" id="680279"/>
    <lineage>
        <taxon>Bacteria</taxon>
        <taxon>Pseudomonadati</taxon>
        <taxon>Pseudomonadota</taxon>
        <taxon>Gammaproteobacteria</taxon>
        <taxon>Alteromonadales</taxon>
        <taxon>Alteromonadaceae</taxon>
        <taxon>Agarivorans</taxon>
    </lineage>
</organism>
<gene>
    <name evidence="6" type="ORF">GCM10007414_27170</name>
</gene>
<dbReference type="Proteomes" id="UP000651977">
    <property type="component" value="Unassembled WGS sequence"/>
</dbReference>
<dbReference type="PANTHER" id="PTHR43424:SF1">
    <property type="entry name" value="LOCUS PUTATIVE PROTEIN 1-RELATED"/>
    <property type="match status" value="1"/>
</dbReference>
<keyword evidence="2 5" id="KW-0812">Transmembrane</keyword>
<comment type="subcellular location">
    <subcellularLocation>
        <location evidence="1">Membrane</location>
        <topology evidence="1">Multi-pass membrane protein</topology>
    </subcellularLocation>
</comment>
<feature type="transmembrane region" description="Helical" evidence="5">
    <location>
        <begin position="108"/>
        <end position="131"/>
    </location>
</feature>
<dbReference type="RefSeq" id="WP_055733796.1">
    <property type="nucleotide sequence ID" value="NZ_BMDY01000016.1"/>
</dbReference>
<feature type="transmembrane region" description="Helical" evidence="5">
    <location>
        <begin position="252"/>
        <end position="274"/>
    </location>
</feature>
<feature type="transmembrane region" description="Helical" evidence="5">
    <location>
        <begin position="386"/>
        <end position="404"/>
    </location>
</feature>
<feature type="transmembrane region" description="Helical" evidence="5">
    <location>
        <begin position="218"/>
        <end position="240"/>
    </location>
</feature>
<evidence type="ECO:0000256" key="1">
    <source>
        <dbReference type="ARBA" id="ARBA00004141"/>
    </source>
</evidence>
<evidence type="ECO:0000256" key="5">
    <source>
        <dbReference type="SAM" id="Phobius"/>
    </source>
</evidence>
<evidence type="ECO:0000256" key="3">
    <source>
        <dbReference type="ARBA" id="ARBA00022989"/>
    </source>
</evidence>
<keyword evidence="4 5" id="KW-0472">Membrane</keyword>